<keyword evidence="3" id="KW-1185">Reference proteome</keyword>
<protein>
    <submittedName>
        <fullName evidence="2">Uncharacterized protein</fullName>
    </submittedName>
</protein>
<feature type="region of interest" description="Disordered" evidence="1">
    <location>
        <begin position="62"/>
        <end position="81"/>
    </location>
</feature>
<dbReference type="Proteomes" id="UP000824120">
    <property type="component" value="Chromosome 4"/>
</dbReference>
<dbReference type="OrthoDB" id="10387464at2759"/>
<name>A0A9J5Z8V8_SOLCO</name>
<dbReference type="EMBL" id="JACXVP010000004">
    <property type="protein sequence ID" value="KAG5608343.1"/>
    <property type="molecule type" value="Genomic_DNA"/>
</dbReference>
<proteinExistence type="predicted"/>
<feature type="non-terminal residue" evidence="2">
    <location>
        <position position="1"/>
    </location>
</feature>
<accession>A0A9J5Z8V8</accession>
<dbReference type="AlphaFoldDB" id="A0A9J5Z8V8"/>
<evidence type="ECO:0000313" key="3">
    <source>
        <dbReference type="Proteomes" id="UP000824120"/>
    </source>
</evidence>
<gene>
    <name evidence="2" type="ORF">H5410_019624</name>
</gene>
<sequence length="118" mass="13810">CGKKIWNCMLQWLGHRRQIQDWETEVNWMSQIARRRGGVAEITSCVFAMVVERKSRSVANGFMSENGVPANHLSTQDTRDNGSDRWFEKLMRRRQKSEIDFTHAPEMLLKEDDSIPLK</sequence>
<organism evidence="2 3">
    <name type="scientific">Solanum commersonii</name>
    <name type="common">Commerson's wild potato</name>
    <name type="synonym">Commerson's nightshade</name>
    <dbReference type="NCBI Taxonomy" id="4109"/>
    <lineage>
        <taxon>Eukaryota</taxon>
        <taxon>Viridiplantae</taxon>
        <taxon>Streptophyta</taxon>
        <taxon>Embryophyta</taxon>
        <taxon>Tracheophyta</taxon>
        <taxon>Spermatophyta</taxon>
        <taxon>Magnoliopsida</taxon>
        <taxon>eudicotyledons</taxon>
        <taxon>Gunneridae</taxon>
        <taxon>Pentapetalae</taxon>
        <taxon>asterids</taxon>
        <taxon>lamiids</taxon>
        <taxon>Solanales</taxon>
        <taxon>Solanaceae</taxon>
        <taxon>Solanoideae</taxon>
        <taxon>Solaneae</taxon>
        <taxon>Solanum</taxon>
    </lineage>
</organism>
<evidence type="ECO:0000313" key="2">
    <source>
        <dbReference type="EMBL" id="KAG5608343.1"/>
    </source>
</evidence>
<evidence type="ECO:0000256" key="1">
    <source>
        <dbReference type="SAM" id="MobiDB-lite"/>
    </source>
</evidence>
<reference evidence="2 3" key="1">
    <citation type="submission" date="2020-09" db="EMBL/GenBank/DDBJ databases">
        <title>De no assembly of potato wild relative species, Solanum commersonii.</title>
        <authorList>
            <person name="Cho K."/>
        </authorList>
    </citation>
    <scope>NUCLEOTIDE SEQUENCE [LARGE SCALE GENOMIC DNA]</scope>
    <source>
        <strain evidence="2">LZ3.2</strain>
        <tissue evidence="2">Leaf</tissue>
    </source>
</reference>
<comment type="caution">
    <text evidence="2">The sequence shown here is derived from an EMBL/GenBank/DDBJ whole genome shotgun (WGS) entry which is preliminary data.</text>
</comment>